<dbReference type="InterPro" id="IPR011008">
    <property type="entry name" value="Dimeric_a/b-barrel"/>
</dbReference>
<dbReference type="RefSeq" id="WP_260902171.1">
    <property type="nucleotide sequence ID" value="NZ_JAOCZP010000002.1"/>
</dbReference>
<protein>
    <submittedName>
        <fullName evidence="2">Dabb family protein</fullName>
    </submittedName>
</protein>
<sequence length="107" mass="12012">MIRHIVFFSARKREDVERIAEELSMLGRIPHSDFFEIGINRKVDQLGGEVDVVVYGEFRDEAALAAYKAHPVYAECITKVRPLREMRLAADFVSEAGATSSGGRKGR</sequence>
<dbReference type="EMBL" id="JAOCZP010000002">
    <property type="protein sequence ID" value="MCT7375312.1"/>
    <property type="molecule type" value="Genomic_DNA"/>
</dbReference>
<accession>A0ABT2LN88</accession>
<proteinExistence type="predicted"/>
<name>A0ABT2LN88_9HYPH</name>
<organism evidence="2 3">
    <name type="scientific">Chelativorans salis</name>
    <dbReference type="NCBI Taxonomy" id="2978478"/>
    <lineage>
        <taxon>Bacteria</taxon>
        <taxon>Pseudomonadati</taxon>
        <taxon>Pseudomonadota</taxon>
        <taxon>Alphaproteobacteria</taxon>
        <taxon>Hyphomicrobiales</taxon>
        <taxon>Phyllobacteriaceae</taxon>
        <taxon>Chelativorans</taxon>
    </lineage>
</organism>
<evidence type="ECO:0000313" key="2">
    <source>
        <dbReference type="EMBL" id="MCT7375312.1"/>
    </source>
</evidence>
<dbReference type="Pfam" id="PF07876">
    <property type="entry name" value="Dabb"/>
    <property type="match status" value="1"/>
</dbReference>
<dbReference type="PROSITE" id="PS51502">
    <property type="entry name" value="S_R_A_B_BARREL"/>
    <property type="match status" value="1"/>
</dbReference>
<feature type="domain" description="Stress-response A/B barrel" evidence="1">
    <location>
        <begin position="2"/>
        <end position="92"/>
    </location>
</feature>
<dbReference type="Proteomes" id="UP001320831">
    <property type="component" value="Unassembled WGS sequence"/>
</dbReference>
<dbReference type="SUPFAM" id="SSF54909">
    <property type="entry name" value="Dimeric alpha+beta barrel"/>
    <property type="match status" value="1"/>
</dbReference>
<dbReference type="Gene3D" id="3.30.70.100">
    <property type="match status" value="1"/>
</dbReference>
<dbReference type="SMART" id="SM00886">
    <property type="entry name" value="Dabb"/>
    <property type="match status" value="1"/>
</dbReference>
<comment type="caution">
    <text evidence="2">The sequence shown here is derived from an EMBL/GenBank/DDBJ whole genome shotgun (WGS) entry which is preliminary data.</text>
</comment>
<reference evidence="2 3" key="1">
    <citation type="submission" date="2022-09" db="EMBL/GenBank/DDBJ databases">
        <title>Chelativorans salina sp. nov., a novel slightly halophilic bacterium isolated from a saline lake sediment enrichment.</title>
        <authorList>
            <person name="Gao L."/>
            <person name="Fang B.-Z."/>
            <person name="Li W.-J."/>
        </authorList>
    </citation>
    <scope>NUCLEOTIDE SEQUENCE [LARGE SCALE GENOMIC DNA]</scope>
    <source>
        <strain evidence="2 3">EGI FJ00035</strain>
    </source>
</reference>
<gene>
    <name evidence="2" type="ORF">N5A92_09725</name>
</gene>
<evidence type="ECO:0000259" key="1">
    <source>
        <dbReference type="PROSITE" id="PS51502"/>
    </source>
</evidence>
<dbReference type="InterPro" id="IPR013097">
    <property type="entry name" value="Dabb"/>
</dbReference>
<evidence type="ECO:0000313" key="3">
    <source>
        <dbReference type="Proteomes" id="UP001320831"/>
    </source>
</evidence>
<keyword evidence="3" id="KW-1185">Reference proteome</keyword>